<dbReference type="PANTHER" id="PTHR34773">
    <property type="entry name" value="FLAGELLAR SECRETION CHAPERONE FLIS"/>
    <property type="match status" value="1"/>
</dbReference>
<comment type="subcellular location">
    <subcellularLocation>
        <location evidence="1">Cytoplasm</location>
        <location evidence="1">Cytosol</location>
    </subcellularLocation>
</comment>
<dbReference type="InterPro" id="IPR036584">
    <property type="entry name" value="FliS_sf"/>
</dbReference>
<dbReference type="InterPro" id="IPR003713">
    <property type="entry name" value="FliS"/>
</dbReference>
<keyword evidence="3" id="KW-0963">Cytoplasm</keyword>
<dbReference type="SUPFAM" id="SSF101116">
    <property type="entry name" value="Flagellar export chaperone FliS"/>
    <property type="match status" value="1"/>
</dbReference>
<feature type="region of interest" description="Disordered" evidence="6">
    <location>
        <begin position="124"/>
        <end position="144"/>
    </location>
</feature>
<comment type="caution">
    <text evidence="7">The sequence shown here is derived from an EMBL/GenBank/DDBJ whole genome shotgun (WGS) entry which is preliminary data.</text>
</comment>
<dbReference type="GO" id="GO:0044780">
    <property type="term" value="P:bacterial-type flagellum assembly"/>
    <property type="evidence" value="ECO:0007669"/>
    <property type="project" value="InterPro"/>
</dbReference>
<dbReference type="GO" id="GO:0071973">
    <property type="term" value="P:bacterial-type flagellum-dependent cell motility"/>
    <property type="evidence" value="ECO:0007669"/>
    <property type="project" value="TreeGrafter"/>
</dbReference>
<gene>
    <name evidence="7" type="ORF">G4223_06045</name>
</gene>
<keyword evidence="7" id="KW-0282">Flagellum</keyword>
<dbReference type="EMBL" id="JAAIYP010000033">
    <property type="protein sequence ID" value="NFV79667.1"/>
    <property type="molecule type" value="Genomic_DNA"/>
</dbReference>
<sequence length="144" mass="15975">MTPRYAQSAYQNAIQTTPPLQAVVLLYDGVLIRLRNAVDAANRGDYGEQFNQILRATDILRGLLAALDMKQGGGLSERLRDTYEANMRAMMSSVGRKNAQECLERIADGLRELRNAWSEIAGMPSLETPQATVSPRHEKTQTPV</sequence>
<accession>A0A7C9USZ3</accession>
<comment type="similarity">
    <text evidence="2">Belongs to the FliS family.</text>
</comment>
<keyword evidence="8" id="KW-1185">Reference proteome</keyword>
<dbReference type="GO" id="GO:0005829">
    <property type="term" value="C:cytosol"/>
    <property type="evidence" value="ECO:0007669"/>
    <property type="project" value="UniProtKB-SubCell"/>
</dbReference>
<dbReference type="CDD" id="cd16098">
    <property type="entry name" value="FliS"/>
    <property type="match status" value="1"/>
</dbReference>
<proteinExistence type="inferred from homology"/>
<evidence type="ECO:0000256" key="6">
    <source>
        <dbReference type="SAM" id="MobiDB-lite"/>
    </source>
</evidence>
<dbReference type="RefSeq" id="WP_163676505.1">
    <property type="nucleotide sequence ID" value="NZ_JAAIYP010000033.1"/>
</dbReference>
<reference evidence="7 8" key="1">
    <citation type="submission" date="2020-02" db="EMBL/GenBank/DDBJ databases">
        <authorList>
            <person name="Dziuba M."/>
            <person name="Kuznetsov B."/>
            <person name="Mardanov A."/>
            <person name="Ravin N."/>
            <person name="Grouzdev D."/>
        </authorList>
    </citation>
    <scope>NUCLEOTIDE SEQUENCE [LARGE SCALE GENOMIC DNA]</scope>
    <source>
        <strain evidence="7 8">SpK</strain>
    </source>
</reference>
<evidence type="ECO:0000313" key="8">
    <source>
        <dbReference type="Proteomes" id="UP000480684"/>
    </source>
</evidence>
<dbReference type="Proteomes" id="UP000480684">
    <property type="component" value="Unassembled WGS sequence"/>
</dbReference>
<protein>
    <submittedName>
        <fullName evidence="7">Flagellar protein FliS</fullName>
    </submittedName>
</protein>
<keyword evidence="7" id="KW-0966">Cell projection</keyword>
<evidence type="ECO:0000256" key="3">
    <source>
        <dbReference type="ARBA" id="ARBA00022490"/>
    </source>
</evidence>
<evidence type="ECO:0000256" key="5">
    <source>
        <dbReference type="ARBA" id="ARBA00023186"/>
    </source>
</evidence>
<organism evidence="7 8">
    <name type="scientific">Magnetospirillum aberrantis SpK</name>
    <dbReference type="NCBI Taxonomy" id="908842"/>
    <lineage>
        <taxon>Bacteria</taxon>
        <taxon>Pseudomonadati</taxon>
        <taxon>Pseudomonadota</taxon>
        <taxon>Alphaproteobacteria</taxon>
        <taxon>Rhodospirillales</taxon>
        <taxon>Rhodospirillaceae</taxon>
        <taxon>Magnetospirillum</taxon>
    </lineage>
</organism>
<evidence type="ECO:0000256" key="2">
    <source>
        <dbReference type="ARBA" id="ARBA00008787"/>
    </source>
</evidence>
<name>A0A7C9USZ3_9PROT</name>
<evidence type="ECO:0000313" key="7">
    <source>
        <dbReference type="EMBL" id="NFV79667.1"/>
    </source>
</evidence>
<keyword evidence="7" id="KW-0969">Cilium</keyword>
<dbReference type="Gene3D" id="1.20.120.340">
    <property type="entry name" value="Flagellar protein FliS"/>
    <property type="match status" value="1"/>
</dbReference>
<keyword evidence="5" id="KW-0143">Chaperone</keyword>
<dbReference type="AlphaFoldDB" id="A0A7C9USZ3"/>
<evidence type="ECO:0000256" key="4">
    <source>
        <dbReference type="ARBA" id="ARBA00022795"/>
    </source>
</evidence>
<evidence type="ECO:0000256" key="1">
    <source>
        <dbReference type="ARBA" id="ARBA00004514"/>
    </source>
</evidence>
<feature type="compositionally biased region" description="Basic and acidic residues" evidence="6">
    <location>
        <begin position="135"/>
        <end position="144"/>
    </location>
</feature>
<dbReference type="Pfam" id="PF02561">
    <property type="entry name" value="FliS"/>
    <property type="match status" value="1"/>
</dbReference>
<keyword evidence="4" id="KW-1005">Bacterial flagellum biogenesis</keyword>
<dbReference type="PANTHER" id="PTHR34773:SF1">
    <property type="entry name" value="FLAGELLAR SECRETION CHAPERONE FLIS"/>
    <property type="match status" value="1"/>
</dbReference>